<dbReference type="NCBIfam" id="TIGR02385">
    <property type="entry name" value="RelE_StbE"/>
    <property type="match status" value="1"/>
</dbReference>
<dbReference type="AlphaFoldDB" id="A0A9D1DTV5"/>
<comment type="caution">
    <text evidence="3">The sequence shown here is derived from an EMBL/GenBank/DDBJ whole genome shotgun (WGS) entry which is preliminary data.</text>
</comment>
<dbReference type="Pfam" id="PF15738">
    <property type="entry name" value="YafQ_toxin"/>
    <property type="match status" value="1"/>
</dbReference>
<dbReference type="PANTHER" id="PTHR40588">
    <property type="entry name" value="MRNA INTERFERASE TOXIN YAFQ"/>
    <property type="match status" value="1"/>
</dbReference>
<dbReference type="GO" id="GO:0006402">
    <property type="term" value="P:mRNA catabolic process"/>
    <property type="evidence" value="ECO:0007669"/>
    <property type="project" value="TreeGrafter"/>
</dbReference>
<dbReference type="GO" id="GO:0006415">
    <property type="term" value="P:translational termination"/>
    <property type="evidence" value="ECO:0007669"/>
    <property type="project" value="TreeGrafter"/>
</dbReference>
<dbReference type="InterPro" id="IPR035093">
    <property type="entry name" value="RelE/ParE_toxin_dom_sf"/>
</dbReference>
<evidence type="ECO:0000256" key="2">
    <source>
        <dbReference type="PIRSR" id="PIRSR006156-1"/>
    </source>
</evidence>
<evidence type="ECO:0000313" key="3">
    <source>
        <dbReference type="EMBL" id="HIR58863.1"/>
    </source>
</evidence>
<gene>
    <name evidence="3" type="ORF">IAB38_02325</name>
</gene>
<dbReference type="EMBL" id="DVHC01000026">
    <property type="protein sequence ID" value="HIR58863.1"/>
    <property type="molecule type" value="Genomic_DNA"/>
</dbReference>
<dbReference type="PIRSF" id="PIRSF006156">
    <property type="entry name" value="YafQ"/>
    <property type="match status" value="1"/>
</dbReference>
<feature type="active site" description="Proton donor" evidence="2">
    <location>
        <position position="96"/>
    </location>
</feature>
<reference evidence="3" key="1">
    <citation type="submission" date="2020-10" db="EMBL/GenBank/DDBJ databases">
        <authorList>
            <person name="Gilroy R."/>
        </authorList>
    </citation>
    <scope>NUCLEOTIDE SEQUENCE</scope>
    <source>
        <strain evidence="3">CHK184-20233</strain>
    </source>
</reference>
<accession>A0A9D1DTV5</accession>
<dbReference type="InterPro" id="IPR007712">
    <property type="entry name" value="RelE/ParE_toxin"/>
</dbReference>
<protein>
    <submittedName>
        <fullName evidence="3">Type II toxin-antitoxin system YafQ family toxin</fullName>
    </submittedName>
</protein>
<dbReference type="InterPro" id="IPR004386">
    <property type="entry name" value="Toxin_YafQ-like"/>
</dbReference>
<sequence length="102" mass="12250">MTFDFLKSKYNIVITSRFKKDYKKIIKQNKDKNKLIYILKKLANGELLEAKYKDHGLINNKLYKDCRECHIEPDWLLVYRYHRDELVLLLVATGSHSELFDL</sequence>
<name>A0A9D1DTV5_9FIRM</name>
<dbReference type="SUPFAM" id="SSF143011">
    <property type="entry name" value="RelE-like"/>
    <property type="match status" value="1"/>
</dbReference>
<dbReference type="PANTHER" id="PTHR40588:SF1">
    <property type="entry name" value="MRNA INTERFERASE TOXIN YAFQ"/>
    <property type="match status" value="1"/>
</dbReference>
<proteinExistence type="predicted"/>
<dbReference type="Gene3D" id="3.30.2310.20">
    <property type="entry name" value="RelE-like"/>
    <property type="match status" value="1"/>
</dbReference>
<evidence type="ECO:0000256" key="1">
    <source>
        <dbReference type="ARBA" id="ARBA00022649"/>
    </source>
</evidence>
<dbReference type="Proteomes" id="UP000824232">
    <property type="component" value="Unassembled WGS sequence"/>
</dbReference>
<evidence type="ECO:0000313" key="4">
    <source>
        <dbReference type="Proteomes" id="UP000824232"/>
    </source>
</evidence>
<organism evidence="3 4">
    <name type="scientific">Candidatus Onthousia excrementipullorum</name>
    <dbReference type="NCBI Taxonomy" id="2840884"/>
    <lineage>
        <taxon>Bacteria</taxon>
        <taxon>Bacillati</taxon>
        <taxon>Bacillota</taxon>
        <taxon>Bacilli</taxon>
        <taxon>Candidatus Onthousia</taxon>
    </lineage>
</organism>
<dbReference type="GO" id="GO:0004521">
    <property type="term" value="F:RNA endonuclease activity"/>
    <property type="evidence" value="ECO:0007669"/>
    <property type="project" value="TreeGrafter"/>
</dbReference>
<keyword evidence="1" id="KW-1277">Toxin-antitoxin system</keyword>
<reference evidence="3" key="2">
    <citation type="journal article" date="2021" name="PeerJ">
        <title>Extensive microbial diversity within the chicken gut microbiome revealed by metagenomics and culture.</title>
        <authorList>
            <person name="Gilroy R."/>
            <person name="Ravi A."/>
            <person name="Getino M."/>
            <person name="Pursley I."/>
            <person name="Horton D.L."/>
            <person name="Alikhan N.F."/>
            <person name="Baker D."/>
            <person name="Gharbi K."/>
            <person name="Hall N."/>
            <person name="Watson M."/>
            <person name="Adriaenssens E.M."/>
            <person name="Foster-Nyarko E."/>
            <person name="Jarju S."/>
            <person name="Secka A."/>
            <person name="Antonio M."/>
            <person name="Oren A."/>
            <person name="Chaudhuri R.R."/>
            <person name="La Ragione R."/>
            <person name="Hildebrand F."/>
            <person name="Pallen M.J."/>
        </authorList>
    </citation>
    <scope>NUCLEOTIDE SEQUENCE</scope>
    <source>
        <strain evidence="3">CHK184-20233</strain>
    </source>
</reference>